<evidence type="ECO:0000313" key="1">
    <source>
        <dbReference type="EMBL" id="KAK5972140.1"/>
    </source>
</evidence>
<dbReference type="AlphaFoldDB" id="A0AAN8F811"/>
<gene>
    <name evidence="1" type="ORF">GCK32_016833</name>
</gene>
<dbReference type="Pfam" id="PF02995">
    <property type="entry name" value="DUF229"/>
    <property type="match status" value="1"/>
</dbReference>
<protein>
    <submittedName>
        <fullName evidence="1">Uncharacterized protein</fullName>
    </submittedName>
</protein>
<comment type="caution">
    <text evidence="1">The sequence shown here is derived from an EMBL/GenBank/DDBJ whole genome shotgun (WGS) entry which is preliminary data.</text>
</comment>
<dbReference type="GO" id="GO:0005615">
    <property type="term" value="C:extracellular space"/>
    <property type="evidence" value="ECO:0007669"/>
    <property type="project" value="TreeGrafter"/>
</dbReference>
<dbReference type="InterPro" id="IPR004245">
    <property type="entry name" value="DUF229"/>
</dbReference>
<dbReference type="PANTHER" id="PTHR10974">
    <property type="entry name" value="FI08016P-RELATED"/>
    <property type="match status" value="1"/>
</dbReference>
<name>A0AAN8F811_TRICO</name>
<proteinExistence type="predicted"/>
<dbReference type="EMBL" id="WIXE01016984">
    <property type="protein sequence ID" value="KAK5972140.1"/>
    <property type="molecule type" value="Genomic_DNA"/>
</dbReference>
<dbReference type="PANTHER" id="PTHR10974:SF75">
    <property type="entry name" value="SULFATASE DOMAIN-CONTAINING PROTEIN"/>
    <property type="match status" value="1"/>
</dbReference>
<organism evidence="1 2">
    <name type="scientific">Trichostrongylus colubriformis</name>
    <name type="common">Black scour worm</name>
    <dbReference type="NCBI Taxonomy" id="6319"/>
    <lineage>
        <taxon>Eukaryota</taxon>
        <taxon>Metazoa</taxon>
        <taxon>Ecdysozoa</taxon>
        <taxon>Nematoda</taxon>
        <taxon>Chromadorea</taxon>
        <taxon>Rhabditida</taxon>
        <taxon>Rhabditina</taxon>
        <taxon>Rhabditomorpha</taxon>
        <taxon>Strongyloidea</taxon>
        <taxon>Trichostrongylidae</taxon>
        <taxon>Trichostrongylus</taxon>
    </lineage>
</organism>
<keyword evidence="2" id="KW-1185">Reference proteome</keyword>
<accession>A0AAN8F811</accession>
<evidence type="ECO:0000313" key="2">
    <source>
        <dbReference type="Proteomes" id="UP001331761"/>
    </source>
</evidence>
<dbReference type="Proteomes" id="UP001331761">
    <property type="component" value="Unassembled WGS sequence"/>
</dbReference>
<sequence length="145" mass="16817">MQIYENETYDSERSSLPNVYIVIIDSTSAFMAKRSLPKTMEFLKKNIGAVQMEFLNKVGDNSRPNGFPLVFGKSIEKIGRVGRPPEAPDWDNNKICQKWLDDQPYILEEYRKKGYKTLSATDYSMGILYYQVCKGLKRKEADHLY</sequence>
<reference evidence="1 2" key="1">
    <citation type="submission" date="2019-10" db="EMBL/GenBank/DDBJ databases">
        <title>Assembly and Annotation for the nematode Trichostrongylus colubriformis.</title>
        <authorList>
            <person name="Martin J."/>
        </authorList>
    </citation>
    <scope>NUCLEOTIDE SEQUENCE [LARGE SCALE GENOMIC DNA]</scope>
    <source>
        <strain evidence="1">G859</strain>
        <tissue evidence="1">Whole worm</tissue>
    </source>
</reference>
<feature type="non-terminal residue" evidence="1">
    <location>
        <position position="145"/>
    </location>
</feature>